<feature type="repeat" description="RCC1" evidence="1">
    <location>
        <begin position="659"/>
        <end position="709"/>
    </location>
</feature>
<evidence type="ECO:0000259" key="2">
    <source>
        <dbReference type="PROSITE" id="PS50097"/>
    </source>
</evidence>
<feature type="domain" description="BTB" evidence="2">
    <location>
        <begin position="366"/>
        <end position="421"/>
    </location>
</feature>
<feature type="repeat" description="RCC1" evidence="1">
    <location>
        <begin position="710"/>
        <end position="765"/>
    </location>
</feature>
<evidence type="ECO:0000313" key="3">
    <source>
        <dbReference type="EMBL" id="KAH9500991.1"/>
    </source>
</evidence>
<feature type="repeat" description="RCC1" evidence="1">
    <location>
        <begin position="189"/>
        <end position="243"/>
    </location>
</feature>
<feature type="domain" description="BTB" evidence="2">
    <location>
        <begin position="758"/>
        <end position="829"/>
    </location>
</feature>
<sequence>MARLPNENIDIELFQDAFKYIDQEFLISVVSIFSFTFNVDKQFLLMTKGATYTYVEEKCSSLSLKHDMSKLQRISLLDDMKIVQVDSCINFLVILTDDGLVYLASDFNLKTNSKLKLIPTDNDRFKMIACGWEHFLLLRQDGHVFAMGFDIYGQIMGNEKSWMIHIENQENVERIFCGFFNSFSITNKGEIYSWGLNNGDQLGFGDQKDKNTPCLVTFPNDLVDTRIKDIVASNNYSLFLFENGQLWGCGSNSDGQLGLGDQINQSNLTKIPIENVQKIACSKFDRFSLAYDGSSYYAWGKTKYGNWSSPKRLDDHLTSLEAASAMILSSPITFGLTSTIYVFGSLDSISYQCKSIIKLFDNHDSYDVEFLIDKKRIKASKCYLKSVSEYYRRMFSGNWSENDQVTINDYSYDTYYAYLRIKLDNSHSSFASASTMILSSPLTFGLTSTIDEFKSHDPISYQCKSIIQLFDNQDSYDVEFLIDKKRIKACKCYLKSCFSSSIMARSPTESIDIELFQDDFKNIDQEFLQSVISIFSFFPLIFYKIQFLLMTKEATYAYGKEICSWLSLEDDMEADSKWEMINHMIKPQRISCLDDMKIVQVDYGHDFVAILTDDGRVYLASDDSNWKTNKTFRLISNDNDRFKMIACGGMHLLLLRQDGHVFAMGNNCYGQITGNNEKSSYESMVHIDKLENVKLIVCGMSHNFSLTNNGEIYSWGSNDCGQLGLGDNEDRDTPCLVAFSNDDLIDIRIKDIVAGRKHSLFLFENGQLWGCGSNSMACKCYLKSVSEYYRRMFSGNWSENDQVTINDYSYETYYAYLRMLHTGQIYINRQNITELVDLANCYDDETLMKCCEKFIWNDLNEQTIPTYLPLINKYEMKVLHNKLRNMKDHRLKISILSLFKMISKLIYQEFLQSVVSIFSFFTFKDNEFKKQFLLMTKEATYAYGKKICSWLSLQYMGKPKRISLLNGVKIVQHDVIGRRLLRQYALSPLKLIGIRIKTLRLISNDNDRFKMIACGHYHLLLLRQDGHVFAMGIMRNVKLIACGWFHSLSITNKGEIYSWGSNDYGQLGLGDEKKRNTPCLVAFPNDDLINIRIKDILWGCGSNRNGELGLGDDFKLSNLTKIPIENVQQIACSLFHSFSLAYDGSSYYAWGKTKYGKWSSPRKLDNSHSSFASASTMILSSPLTFGLTSTIDEFESHDPISYQCKSIIQLFDNQDSYDVEFLIDKKRIKACKCYLKSVSEYYRRMFSGNWIKKDQVPIQNYSYETYYAYVHMLHTGKIHINHQNITELVDLANCYSDERLMEYCETFIRNDLDEQTMPNISSIN</sequence>
<dbReference type="InterPro" id="IPR011333">
    <property type="entry name" value="SKP1/BTB/POZ_sf"/>
</dbReference>
<evidence type="ECO:0000256" key="1">
    <source>
        <dbReference type="PROSITE-ProRule" id="PRU00235"/>
    </source>
</evidence>
<dbReference type="InterPro" id="IPR000408">
    <property type="entry name" value="Reg_chr_condens"/>
</dbReference>
<dbReference type="PRINTS" id="PR00633">
    <property type="entry name" value="RCCNDNSATION"/>
</dbReference>
<name>A0A922HR18_DERFA</name>
<feature type="repeat" description="RCC1" evidence="1">
    <location>
        <begin position="1054"/>
        <end position="1143"/>
    </location>
</feature>
<accession>A0A922HR18</accession>
<dbReference type="PANTHER" id="PTHR45982">
    <property type="entry name" value="REGULATOR OF CHROMOSOME CONDENSATION"/>
    <property type="match status" value="1"/>
</dbReference>
<dbReference type="InterPro" id="IPR009091">
    <property type="entry name" value="RCC1/BLIP-II"/>
</dbReference>
<dbReference type="Pfam" id="PF00415">
    <property type="entry name" value="RCC1"/>
    <property type="match status" value="3"/>
</dbReference>
<dbReference type="Pfam" id="PF00651">
    <property type="entry name" value="BTB"/>
    <property type="match status" value="3"/>
</dbReference>
<keyword evidence="4" id="KW-1185">Reference proteome</keyword>
<dbReference type="PANTHER" id="PTHR45982:SF1">
    <property type="entry name" value="REGULATOR OF CHROMOSOME CONDENSATION"/>
    <property type="match status" value="1"/>
</dbReference>
<comment type="caution">
    <text evidence="3">The sequence shown here is derived from an EMBL/GenBank/DDBJ whole genome shotgun (WGS) entry which is preliminary data.</text>
</comment>
<dbReference type="EMBL" id="ASGP02000006">
    <property type="protein sequence ID" value="KAH9500991.1"/>
    <property type="molecule type" value="Genomic_DNA"/>
</dbReference>
<dbReference type="SUPFAM" id="SSF54695">
    <property type="entry name" value="POZ domain"/>
    <property type="match status" value="3"/>
</dbReference>
<dbReference type="InterPro" id="IPR000210">
    <property type="entry name" value="BTB/POZ_dom"/>
</dbReference>
<dbReference type="Gene3D" id="3.30.710.10">
    <property type="entry name" value="Potassium Channel Kv1.1, Chain A"/>
    <property type="match status" value="3"/>
</dbReference>
<dbReference type="PROSITE" id="PS00626">
    <property type="entry name" value="RCC1_2"/>
    <property type="match status" value="3"/>
</dbReference>
<dbReference type="PROSITE" id="PS50097">
    <property type="entry name" value="BTB"/>
    <property type="match status" value="3"/>
</dbReference>
<dbReference type="Proteomes" id="UP000790347">
    <property type="component" value="Unassembled WGS sequence"/>
</dbReference>
<reference evidence="3" key="1">
    <citation type="submission" date="2013-05" db="EMBL/GenBank/DDBJ databases">
        <authorList>
            <person name="Yim A.K.Y."/>
            <person name="Chan T.F."/>
            <person name="Ji K.M."/>
            <person name="Liu X.Y."/>
            <person name="Zhou J.W."/>
            <person name="Li R.Q."/>
            <person name="Yang K.Y."/>
            <person name="Li J."/>
            <person name="Li M."/>
            <person name="Law P.T.W."/>
            <person name="Wu Y.L."/>
            <person name="Cai Z.L."/>
            <person name="Qin H."/>
            <person name="Bao Y."/>
            <person name="Leung R.K.K."/>
            <person name="Ng P.K.S."/>
            <person name="Zou J."/>
            <person name="Zhong X.J."/>
            <person name="Ran P.X."/>
            <person name="Zhong N.S."/>
            <person name="Liu Z.G."/>
            <person name="Tsui S.K.W."/>
        </authorList>
    </citation>
    <scope>NUCLEOTIDE SEQUENCE</scope>
    <source>
        <strain evidence="3">Derf</strain>
        <tissue evidence="3">Whole organism</tissue>
    </source>
</reference>
<dbReference type="InterPro" id="IPR051553">
    <property type="entry name" value="Ran_GTPase-activating"/>
</dbReference>
<evidence type="ECO:0000313" key="4">
    <source>
        <dbReference type="Proteomes" id="UP000790347"/>
    </source>
</evidence>
<dbReference type="PROSITE" id="PS50012">
    <property type="entry name" value="RCC1_3"/>
    <property type="match status" value="5"/>
</dbReference>
<dbReference type="Pfam" id="PF13540">
    <property type="entry name" value="RCC1_2"/>
    <property type="match status" value="3"/>
</dbReference>
<feature type="domain" description="BTB" evidence="2">
    <location>
        <begin position="1217"/>
        <end position="1282"/>
    </location>
</feature>
<proteinExistence type="predicted"/>
<reference evidence="3" key="2">
    <citation type="journal article" date="2022" name="Res Sq">
        <title>Comparative Genomics Reveals Insights into the Divergent Evolution of Astigmatic Mites and Household Pest Adaptations.</title>
        <authorList>
            <person name="Xiong Q."/>
            <person name="Wan A.T.-Y."/>
            <person name="Liu X.-Y."/>
            <person name="Fung C.S.-H."/>
            <person name="Xiao X."/>
            <person name="Malainual N."/>
            <person name="Hou J."/>
            <person name="Wang L."/>
            <person name="Wang M."/>
            <person name="Yang K."/>
            <person name="Cui Y."/>
            <person name="Leung E."/>
            <person name="Nong W."/>
            <person name="Shin S.-K."/>
            <person name="Au S."/>
            <person name="Jeong K.Y."/>
            <person name="Chew F.T."/>
            <person name="Hui J."/>
            <person name="Leung T.F."/>
            <person name="Tungtrongchitr A."/>
            <person name="Zhong N."/>
            <person name="Liu Z."/>
            <person name="Tsui S."/>
        </authorList>
    </citation>
    <scope>NUCLEOTIDE SEQUENCE</scope>
    <source>
        <strain evidence="3">Derf</strain>
        <tissue evidence="3">Whole organism</tissue>
    </source>
</reference>
<dbReference type="SMART" id="SM00225">
    <property type="entry name" value="BTB"/>
    <property type="match status" value="3"/>
</dbReference>
<protein>
    <submittedName>
        <fullName evidence="3">RCC1 and BTB domain-containing protein 1, variant 2</fullName>
    </submittedName>
</protein>
<organism evidence="3 4">
    <name type="scientific">Dermatophagoides farinae</name>
    <name type="common">American house dust mite</name>
    <dbReference type="NCBI Taxonomy" id="6954"/>
    <lineage>
        <taxon>Eukaryota</taxon>
        <taxon>Metazoa</taxon>
        <taxon>Ecdysozoa</taxon>
        <taxon>Arthropoda</taxon>
        <taxon>Chelicerata</taxon>
        <taxon>Arachnida</taxon>
        <taxon>Acari</taxon>
        <taxon>Acariformes</taxon>
        <taxon>Sarcoptiformes</taxon>
        <taxon>Astigmata</taxon>
        <taxon>Psoroptidia</taxon>
        <taxon>Analgoidea</taxon>
        <taxon>Pyroglyphidae</taxon>
        <taxon>Dermatophagoidinae</taxon>
        <taxon>Dermatophagoides</taxon>
    </lineage>
</organism>
<dbReference type="Gene3D" id="2.130.10.30">
    <property type="entry name" value="Regulator of chromosome condensation 1/beta-lactamase-inhibitor protein II"/>
    <property type="match status" value="3"/>
</dbReference>
<feature type="repeat" description="RCC1" evidence="1">
    <location>
        <begin position="244"/>
        <end position="292"/>
    </location>
</feature>
<gene>
    <name evidence="3" type="primary">RCBTB1_10</name>
    <name evidence="3" type="ORF">DERF_011866</name>
</gene>
<dbReference type="SUPFAM" id="SSF50985">
    <property type="entry name" value="RCC1/BLIP-II"/>
    <property type="match status" value="3"/>
</dbReference>